<evidence type="ECO:0000313" key="3">
    <source>
        <dbReference type="EMBL" id="CAA7260720.1"/>
    </source>
</evidence>
<dbReference type="InterPro" id="IPR029058">
    <property type="entry name" value="AB_hydrolase_fold"/>
</dbReference>
<comment type="caution">
    <text evidence="3">The sequence shown here is derived from an EMBL/GenBank/DDBJ whole genome shotgun (WGS) entry which is preliminary data.</text>
</comment>
<dbReference type="Pfam" id="PF12697">
    <property type="entry name" value="Abhydrolase_6"/>
    <property type="match status" value="1"/>
</dbReference>
<reference evidence="3 4" key="1">
    <citation type="submission" date="2020-01" db="EMBL/GenBank/DDBJ databases">
        <authorList>
            <person name="Gupta K D."/>
        </authorList>
    </citation>
    <scope>NUCLEOTIDE SEQUENCE [LARGE SCALE GENOMIC DNA]</scope>
</reference>
<dbReference type="Proteomes" id="UP000467700">
    <property type="component" value="Unassembled WGS sequence"/>
</dbReference>
<gene>
    <name evidence="3" type="ORF">AAE3_LOCUS2874</name>
</gene>
<evidence type="ECO:0000259" key="2">
    <source>
        <dbReference type="Pfam" id="PF12697"/>
    </source>
</evidence>
<name>A0A8S0VTN4_CYCAE</name>
<protein>
    <recommendedName>
        <fullName evidence="2">AB hydrolase-1 domain-containing protein</fullName>
    </recommendedName>
</protein>
<accession>A0A8S0VTN4</accession>
<dbReference type="OrthoDB" id="94039at2759"/>
<dbReference type="InterPro" id="IPR000073">
    <property type="entry name" value="AB_hydrolase_1"/>
</dbReference>
<organism evidence="3 4">
    <name type="scientific">Cyclocybe aegerita</name>
    <name type="common">Black poplar mushroom</name>
    <name type="synonym">Agrocybe aegerita</name>
    <dbReference type="NCBI Taxonomy" id="1973307"/>
    <lineage>
        <taxon>Eukaryota</taxon>
        <taxon>Fungi</taxon>
        <taxon>Dikarya</taxon>
        <taxon>Basidiomycota</taxon>
        <taxon>Agaricomycotina</taxon>
        <taxon>Agaricomycetes</taxon>
        <taxon>Agaricomycetidae</taxon>
        <taxon>Agaricales</taxon>
        <taxon>Agaricineae</taxon>
        <taxon>Bolbitiaceae</taxon>
        <taxon>Cyclocybe</taxon>
    </lineage>
</organism>
<evidence type="ECO:0000256" key="1">
    <source>
        <dbReference type="SAM" id="MobiDB-lite"/>
    </source>
</evidence>
<keyword evidence="4" id="KW-1185">Reference proteome</keyword>
<sequence>MDPLSRHPHFPPPPGPLRGERTVNPRRRLAPLHPAPHLVPFPSPLPQSLTRSEPNWTGTHALSVHVLPAAFPRAGTSPGGVPEVPAPDAFKNKAERVKWMGELSERMVWEKGQSDGPFPDAGARIRVEEKGLWSVVLRIRRKEGKKESGRKGVTLVATHPIGFHKETWEPLFKHLIQLTESDSSAIRIEEIWSLEAFNHGDAALINGPYLPRLPDRSDYGRDLANFLLHHLPDSVDTLEKDLPFHLPRLASATSSTHVKSGFADRTLVALGHSLGGDATAVCGISYPKLFSALILMETTLFPPSRNSPKRRTTIILGTMGRRSWWDSREEAKKALLKSPLFQAFDPAVFDAYIEHGMYLDGKTGKVHLKCPPTAEASEYTESRTMNEGWELLPTLDDSVELRWVMGGTDEASNLVGGPAIARLTVWRRPTNVSNVRIPGGGHLIVQEKPREVAEDIALFLSRKYGSNGEEKKIQSKM</sequence>
<dbReference type="SUPFAM" id="SSF53474">
    <property type="entry name" value="alpha/beta-Hydrolases"/>
    <property type="match status" value="1"/>
</dbReference>
<proteinExistence type="predicted"/>
<feature type="region of interest" description="Disordered" evidence="1">
    <location>
        <begin position="1"/>
        <end position="22"/>
    </location>
</feature>
<evidence type="ECO:0000313" key="4">
    <source>
        <dbReference type="Proteomes" id="UP000467700"/>
    </source>
</evidence>
<dbReference type="EMBL" id="CACVBS010000030">
    <property type="protein sequence ID" value="CAA7260720.1"/>
    <property type="molecule type" value="Genomic_DNA"/>
</dbReference>
<dbReference type="AlphaFoldDB" id="A0A8S0VTN4"/>
<dbReference type="Gene3D" id="3.40.50.1820">
    <property type="entry name" value="alpha/beta hydrolase"/>
    <property type="match status" value="1"/>
</dbReference>
<feature type="domain" description="AB hydrolase-1" evidence="2">
    <location>
        <begin position="156"/>
        <end position="454"/>
    </location>
</feature>